<dbReference type="Pfam" id="PF19313">
    <property type="entry name" value="DUF5916"/>
    <property type="match status" value="1"/>
</dbReference>
<dbReference type="SUPFAM" id="SSF49344">
    <property type="entry name" value="CBD9-like"/>
    <property type="match status" value="1"/>
</dbReference>
<evidence type="ECO:0000313" key="2">
    <source>
        <dbReference type="EMBL" id="GET34355.1"/>
    </source>
</evidence>
<reference evidence="2 3" key="1">
    <citation type="submission" date="2019-10" db="EMBL/GenBank/DDBJ databases">
        <title>Prolixibacter strains distinguished by the presence of nitrate reductase genes were adept at nitrate-dependent anaerobic corrosion of metallic iron and carbon steel.</title>
        <authorList>
            <person name="Iino T."/>
            <person name="Shono N."/>
            <person name="Ito K."/>
            <person name="Nakamura R."/>
            <person name="Sueoka K."/>
            <person name="Harayama S."/>
            <person name="Ohkuma M."/>
        </authorList>
    </citation>
    <scope>NUCLEOTIDE SEQUENCE [LARGE SCALE GENOMIC DNA]</scope>
    <source>
        <strain evidence="2 3">JCM 13498</strain>
    </source>
</reference>
<feature type="domain" description="DUF5916" evidence="1">
    <location>
        <begin position="232"/>
        <end position="862"/>
    </location>
</feature>
<dbReference type="CDD" id="cd09618">
    <property type="entry name" value="CBM9_like_2"/>
    <property type="match status" value="1"/>
</dbReference>
<dbReference type="Gene3D" id="2.60.40.1190">
    <property type="match status" value="1"/>
</dbReference>
<dbReference type="EMBL" id="BLAX01000001">
    <property type="protein sequence ID" value="GET34355.1"/>
    <property type="molecule type" value="Genomic_DNA"/>
</dbReference>
<dbReference type="InterPro" id="IPR045670">
    <property type="entry name" value="DUF5916"/>
</dbReference>
<protein>
    <recommendedName>
        <fullName evidence="1">DUF5916 domain-containing protein</fullName>
    </recommendedName>
</protein>
<evidence type="ECO:0000259" key="1">
    <source>
        <dbReference type="Pfam" id="PF19313"/>
    </source>
</evidence>
<evidence type="ECO:0000313" key="3">
    <source>
        <dbReference type="Proteomes" id="UP000391834"/>
    </source>
</evidence>
<keyword evidence="3" id="KW-1185">Reference proteome</keyword>
<sequence>MTALLLLVLSIGLDHGIAQNKMYVTERITKDIPVVDGVFNDKLWKTGKWESGFFQKSPENGKAPSQQTAFQLYYDNNFIYVAIKCYDNEPDKIVRRMSRRDGETGDRVTIEFDSYNDKRTSFIFGVNAAGVKNDGVIVREDGVADLTPDPIWVVKTQVVNDGWNAEMKIPVSQLRFNNADEMTWGLQVKRFFFRNQEYDTWQNVPDSLSGWINNYGKLKGIHKIKARKSVEIAPYVMSKMTTYEKQDGNPFADGRDFKFDAGVDGKIGLTNDLTIDFAINPDFGQVEADPSVVNLTAFETYYDEKRPFFIEGSNITNFNFDIATQDNLFYSRRIGRAPQGIPSYTAGEYVSVPERTKILGAVKLSGKTKNGWSVAVMENVTKKERATIDNHGERRKETVEPASNYFLTRLQKDMNQGNTILGGMVTSVYRNIENDNLNFLNTSATTAGLDFTQYFKNRKYALTAKLATSHITGSKEAMLYQQLSSRRYYQSPDAAHSVDTTLTSMIGSGGSLMFSKGGNKGFNYGTLITWRSPGFETNDIGYLKKSDYVFQDIWAEYIISKPFSIFRLVDLNADVSTVWNFRRREMYSINTSGYFEFTNHWNLNLQLSRTGENIQRATLRGGPSLKRPGYFEYLVMAHTSRTKKVRLGAAIWQALFDDKAGRNTTLISSVTYRPANALMFYISPTYDYVSNALQYVTQKSYEGEPRYIVSHIKQESFYVTIRADYSITPDLTLQYYASPFISGGLYDTFKRVTHPMAASYSDRFHTYRPDEISYSAGNMLYNISENGTGQTDYSFGNPNFNFKQFRSNLVLRWEYHAGSVLYLVWSQSRTGANADGTFDFSKNISDLFKITPTDVILLKLSYRFLN</sequence>
<comment type="caution">
    <text evidence="2">The sequence shown here is derived from an EMBL/GenBank/DDBJ whole genome shotgun (WGS) entry which is preliminary data.</text>
</comment>
<gene>
    <name evidence="2" type="ORF">PbJCM13498_32180</name>
</gene>
<dbReference type="AlphaFoldDB" id="A0A5M4B2G9"/>
<name>A0A5M4B2G9_9BACT</name>
<organism evidence="2 3">
    <name type="scientific">Prolixibacter bellariivorans</name>
    <dbReference type="NCBI Taxonomy" id="314319"/>
    <lineage>
        <taxon>Bacteria</taxon>
        <taxon>Pseudomonadati</taxon>
        <taxon>Bacteroidota</taxon>
        <taxon>Bacteroidia</taxon>
        <taxon>Marinilabiliales</taxon>
        <taxon>Prolixibacteraceae</taxon>
        <taxon>Prolixibacter</taxon>
    </lineage>
</organism>
<proteinExistence type="predicted"/>
<accession>A0A5M4B2G9</accession>
<dbReference type="Proteomes" id="UP000391834">
    <property type="component" value="Unassembled WGS sequence"/>
</dbReference>